<dbReference type="STRING" id="2041.AERYTH_16875"/>
<dbReference type="GO" id="GO:0016887">
    <property type="term" value="F:ATP hydrolysis activity"/>
    <property type="evidence" value="ECO:0007669"/>
    <property type="project" value="InterPro"/>
</dbReference>
<reference evidence="6 7" key="1">
    <citation type="journal article" date="1991" name="Int. J. Syst. Bacteriol.">
        <title>Description of the erythromycin-producing bacterium Arthrobacter sp. strain NRRL B-3381 as Aeromicrobium erythreum gen. nov., sp. nov.</title>
        <authorList>
            <person name="Miller E.S."/>
            <person name="Woese C.R."/>
            <person name="Brenner S."/>
        </authorList>
    </citation>
    <scope>NUCLEOTIDE SEQUENCE [LARGE SCALE GENOMIC DNA]</scope>
    <source>
        <strain evidence="6 7">AR18</strain>
    </source>
</reference>
<dbReference type="PANTHER" id="PTHR23077:SF171">
    <property type="entry name" value="NUCLEAR VALOSIN-CONTAINING PROTEIN-LIKE"/>
    <property type="match status" value="1"/>
</dbReference>
<dbReference type="InterPro" id="IPR003959">
    <property type="entry name" value="ATPase_AAA_core"/>
</dbReference>
<dbReference type="GO" id="GO:0005524">
    <property type="term" value="F:ATP binding"/>
    <property type="evidence" value="ECO:0007669"/>
    <property type="project" value="UniProtKB-KW"/>
</dbReference>
<keyword evidence="7" id="KW-1185">Reference proteome</keyword>
<dbReference type="EMBL" id="CP011502">
    <property type="protein sequence ID" value="ALX06250.1"/>
    <property type="molecule type" value="Genomic_DNA"/>
</dbReference>
<evidence type="ECO:0000256" key="2">
    <source>
        <dbReference type="ARBA" id="ARBA00022840"/>
    </source>
</evidence>
<feature type="domain" description="AAA+ ATPase" evidence="5">
    <location>
        <begin position="55"/>
        <end position="192"/>
    </location>
</feature>
<keyword evidence="1 4" id="KW-0547">Nucleotide-binding</keyword>
<proteinExistence type="inferred from homology"/>
<dbReference type="Gene3D" id="3.40.50.300">
    <property type="entry name" value="P-loop containing nucleotide triphosphate hydrolases"/>
    <property type="match status" value="1"/>
</dbReference>
<evidence type="ECO:0000259" key="5">
    <source>
        <dbReference type="SMART" id="SM00382"/>
    </source>
</evidence>
<evidence type="ECO:0000256" key="1">
    <source>
        <dbReference type="ARBA" id="ARBA00022741"/>
    </source>
</evidence>
<dbReference type="InterPro" id="IPR003960">
    <property type="entry name" value="ATPase_AAA_CS"/>
</dbReference>
<organism evidence="6 7">
    <name type="scientific">Aeromicrobium erythreum</name>
    <dbReference type="NCBI Taxonomy" id="2041"/>
    <lineage>
        <taxon>Bacteria</taxon>
        <taxon>Bacillati</taxon>
        <taxon>Actinomycetota</taxon>
        <taxon>Actinomycetes</taxon>
        <taxon>Propionibacteriales</taxon>
        <taxon>Nocardioidaceae</taxon>
        <taxon>Aeromicrobium</taxon>
    </lineage>
</organism>
<keyword evidence="2 4" id="KW-0067">ATP-binding</keyword>
<dbReference type="Gene3D" id="1.10.8.60">
    <property type="match status" value="1"/>
</dbReference>
<protein>
    <recommendedName>
        <fullName evidence="5">AAA+ ATPase domain-containing protein</fullName>
    </recommendedName>
</protein>
<dbReference type="Pfam" id="PF00004">
    <property type="entry name" value="AAA"/>
    <property type="match status" value="1"/>
</dbReference>
<dbReference type="AlphaFoldDB" id="A0A0U3T6G0"/>
<dbReference type="PANTHER" id="PTHR23077">
    <property type="entry name" value="AAA-FAMILY ATPASE"/>
    <property type="match status" value="1"/>
</dbReference>
<dbReference type="FunFam" id="3.40.50.300:FF:001025">
    <property type="entry name" value="ATPase family, AAA domain-containing 2B"/>
    <property type="match status" value="1"/>
</dbReference>
<dbReference type="InterPro" id="IPR027417">
    <property type="entry name" value="P-loop_NTPase"/>
</dbReference>
<accession>A0A0U3T6G0</accession>
<dbReference type="KEGG" id="aer:AERYTH_16875"/>
<name>A0A0U3T6G0_9ACTN</name>
<gene>
    <name evidence="6" type="ORF">AERYTH_16875</name>
</gene>
<dbReference type="PATRIC" id="fig|2041.4.peg.3530"/>
<dbReference type="SMART" id="SM00382">
    <property type="entry name" value="AAA"/>
    <property type="match status" value="1"/>
</dbReference>
<dbReference type="PROSITE" id="PS00674">
    <property type="entry name" value="AAA"/>
    <property type="match status" value="1"/>
</dbReference>
<dbReference type="InterPro" id="IPR003593">
    <property type="entry name" value="AAA+_ATPase"/>
</dbReference>
<keyword evidence="3" id="KW-0175">Coiled coil</keyword>
<comment type="similarity">
    <text evidence="4">Belongs to the AAA ATPase family.</text>
</comment>
<dbReference type="InterPro" id="IPR050168">
    <property type="entry name" value="AAA_ATPase_domain"/>
</dbReference>
<sequence length="308" mass="33312">MALDAGPDTAPSLAEEVGLTFAEVGGMDDVKKLLHRMIILPFVRPELYAKYNRSAGGGVLLYGPPGCGKTLLARAIAGECGLPFFSVGIDDVVSPFQGQAELNVSEIFAQARDLRPAVVFIDEIDAIGYARQRAQGEMGRRLTNALLQELDGVGRSTEGLLVLAASNAPWDVDSALLRPGRFDRRVFVPPPDEAAREAILDVRLRGVETSGVDLRTLARATELFTGADLRATVERALDEVIETVLDTGEEIPVGQQHLTAALAQVTPSALDWLARARDYVEFSNASGQWADVESYLGQRAVRRRLTGR</sequence>
<evidence type="ECO:0000256" key="4">
    <source>
        <dbReference type="RuleBase" id="RU003651"/>
    </source>
</evidence>
<evidence type="ECO:0000313" key="6">
    <source>
        <dbReference type="EMBL" id="ALX06250.1"/>
    </source>
</evidence>
<dbReference type="SUPFAM" id="SSF52540">
    <property type="entry name" value="P-loop containing nucleoside triphosphate hydrolases"/>
    <property type="match status" value="1"/>
</dbReference>
<evidence type="ECO:0000256" key="3">
    <source>
        <dbReference type="ARBA" id="ARBA00023054"/>
    </source>
</evidence>
<evidence type="ECO:0000313" key="7">
    <source>
        <dbReference type="Proteomes" id="UP000067689"/>
    </source>
</evidence>
<dbReference type="Proteomes" id="UP000067689">
    <property type="component" value="Chromosome"/>
</dbReference>